<protein>
    <recommendedName>
        <fullName evidence="2">CAAX prenyl protease 2/Lysostaphin resistance protein A-like domain-containing protein</fullName>
    </recommendedName>
</protein>
<dbReference type="GO" id="GO:0004175">
    <property type="term" value="F:endopeptidase activity"/>
    <property type="evidence" value="ECO:0007669"/>
    <property type="project" value="UniProtKB-ARBA"/>
</dbReference>
<keyword evidence="4" id="KW-1185">Reference proteome</keyword>
<dbReference type="EMBL" id="LITU01000029">
    <property type="protein sequence ID" value="KOY17902.1"/>
    <property type="molecule type" value="Genomic_DNA"/>
</dbReference>
<name>A0A0M9BTL4_9BACL</name>
<feature type="transmembrane region" description="Helical" evidence="1">
    <location>
        <begin position="89"/>
        <end position="113"/>
    </location>
</feature>
<gene>
    <name evidence="3" type="ORF">AMS66_02840</name>
</gene>
<dbReference type="PATRIC" id="fig|1705561.3.peg.36"/>
<keyword evidence="1" id="KW-1133">Transmembrane helix</keyword>
<dbReference type="Proteomes" id="UP000037688">
    <property type="component" value="Unassembled WGS sequence"/>
</dbReference>
<evidence type="ECO:0000256" key="1">
    <source>
        <dbReference type="SAM" id="Phobius"/>
    </source>
</evidence>
<dbReference type="PANTHER" id="PTHR36435:SF1">
    <property type="entry name" value="CAAX AMINO TERMINAL PROTEASE FAMILY PROTEIN"/>
    <property type="match status" value="1"/>
</dbReference>
<keyword evidence="1" id="KW-0812">Transmembrane</keyword>
<dbReference type="AlphaFoldDB" id="A0A0M9BTL4"/>
<sequence>MTEVKMHEEMNQLRRPGWPEIVVCFVIYVVVVLVMVQIISAFIPEDTVFFGLSLSALSAFAAVCAFLGAYFLRIRTNASFGLIRVSGRWLLIGVGVGVGVFALAKISSILYLMLGFQFTNIQESYSTAATGGVLSFIIQIILIAVATPIGEELAFRGVLTSALLRYQPWICIFVSALVFTVAHGLNEITPIAFITGVATAYLFYRTKSIWPGVVVHMVNNALGTILSVLIASML</sequence>
<dbReference type="InterPro" id="IPR052710">
    <property type="entry name" value="CAAX_protease"/>
</dbReference>
<evidence type="ECO:0000313" key="3">
    <source>
        <dbReference type="EMBL" id="KOY17902.1"/>
    </source>
</evidence>
<evidence type="ECO:0000259" key="2">
    <source>
        <dbReference type="Pfam" id="PF02517"/>
    </source>
</evidence>
<dbReference type="GO" id="GO:0080120">
    <property type="term" value="P:CAAX-box protein maturation"/>
    <property type="evidence" value="ECO:0007669"/>
    <property type="project" value="UniProtKB-ARBA"/>
</dbReference>
<feature type="transmembrane region" description="Helical" evidence="1">
    <location>
        <begin position="21"/>
        <end position="43"/>
    </location>
</feature>
<comment type="caution">
    <text evidence="3">The sequence shown here is derived from an EMBL/GenBank/DDBJ whole genome shotgun (WGS) entry which is preliminary data.</text>
</comment>
<dbReference type="InterPro" id="IPR003675">
    <property type="entry name" value="Rce1/LyrA-like_dom"/>
</dbReference>
<reference evidence="3 4" key="1">
    <citation type="submission" date="2015-08" db="EMBL/GenBank/DDBJ databases">
        <title>Draft genome sequence of cellulolytic and xylanolytic Paenibacillus sp. A59, isolated from a decaying forest soil from Patagonia, Argentina.</title>
        <authorList>
            <person name="Ghio S."/>
            <person name="Caceres A.M."/>
            <person name="Talia P."/>
            <person name="Grasso D."/>
            <person name="Campos E."/>
        </authorList>
    </citation>
    <scope>NUCLEOTIDE SEQUENCE [LARGE SCALE GENOMIC DNA]</scope>
    <source>
        <strain evidence="3 4">A59</strain>
    </source>
</reference>
<evidence type="ECO:0000313" key="4">
    <source>
        <dbReference type="Proteomes" id="UP000037688"/>
    </source>
</evidence>
<keyword evidence="1" id="KW-0472">Membrane</keyword>
<dbReference type="RefSeq" id="WP_053779354.1">
    <property type="nucleotide sequence ID" value="NZ_LITU01000029.1"/>
</dbReference>
<dbReference type="Pfam" id="PF02517">
    <property type="entry name" value="Rce1-like"/>
    <property type="match status" value="1"/>
</dbReference>
<feature type="transmembrane region" description="Helical" evidence="1">
    <location>
        <begin position="125"/>
        <end position="150"/>
    </location>
</feature>
<accession>A0A0M9BTL4</accession>
<organism evidence="3 4">
    <name type="scientific">Paenibacillus xylanivorans</name>
    <dbReference type="NCBI Taxonomy" id="1705561"/>
    <lineage>
        <taxon>Bacteria</taxon>
        <taxon>Bacillati</taxon>
        <taxon>Bacillota</taxon>
        <taxon>Bacilli</taxon>
        <taxon>Bacillales</taxon>
        <taxon>Paenibacillaceae</taxon>
        <taxon>Paenibacillus</taxon>
    </lineage>
</organism>
<feature type="domain" description="CAAX prenyl protease 2/Lysostaphin resistance protein A-like" evidence="2">
    <location>
        <begin position="135"/>
        <end position="222"/>
    </location>
</feature>
<dbReference type="PANTHER" id="PTHR36435">
    <property type="entry name" value="SLR1288 PROTEIN"/>
    <property type="match status" value="1"/>
</dbReference>
<dbReference type="OrthoDB" id="9782250at2"/>
<feature type="transmembrane region" description="Helical" evidence="1">
    <location>
        <begin position="213"/>
        <end position="233"/>
    </location>
</feature>
<feature type="transmembrane region" description="Helical" evidence="1">
    <location>
        <begin position="49"/>
        <end position="69"/>
    </location>
</feature>
<feature type="transmembrane region" description="Helical" evidence="1">
    <location>
        <begin position="162"/>
        <end position="182"/>
    </location>
</feature>
<feature type="transmembrane region" description="Helical" evidence="1">
    <location>
        <begin position="188"/>
        <end position="204"/>
    </location>
</feature>
<proteinExistence type="predicted"/>